<dbReference type="InterPro" id="IPR012337">
    <property type="entry name" value="RNaseH-like_sf"/>
</dbReference>
<name>X0X3E3_9ZZZZ</name>
<comment type="caution">
    <text evidence="1">The sequence shown here is derived from an EMBL/GenBank/DDBJ whole genome shotgun (WGS) entry which is preliminary data.</text>
</comment>
<proteinExistence type="predicted"/>
<reference evidence="1" key="1">
    <citation type="journal article" date="2014" name="Front. Microbiol.">
        <title>High frequency of phylogenetically diverse reductive dehalogenase-homologous genes in deep subseafloor sedimentary metagenomes.</title>
        <authorList>
            <person name="Kawai M."/>
            <person name="Futagami T."/>
            <person name="Toyoda A."/>
            <person name="Takaki Y."/>
            <person name="Nishi S."/>
            <person name="Hori S."/>
            <person name="Arai W."/>
            <person name="Tsubouchi T."/>
            <person name="Morono Y."/>
            <person name="Uchiyama I."/>
            <person name="Ito T."/>
            <person name="Fujiyama A."/>
            <person name="Inagaki F."/>
            <person name="Takami H."/>
        </authorList>
    </citation>
    <scope>NUCLEOTIDE SEQUENCE</scope>
    <source>
        <strain evidence="1">Expedition CK06-06</strain>
    </source>
</reference>
<accession>X0X3E3</accession>
<dbReference type="EMBL" id="BARS01040023">
    <property type="protein sequence ID" value="GAG31173.1"/>
    <property type="molecule type" value="Genomic_DNA"/>
</dbReference>
<dbReference type="InterPro" id="IPR036397">
    <property type="entry name" value="RNaseH_sf"/>
</dbReference>
<feature type="non-terminal residue" evidence="1">
    <location>
        <position position="1"/>
    </location>
</feature>
<dbReference type="SUPFAM" id="SSF53098">
    <property type="entry name" value="Ribonuclease H-like"/>
    <property type="match status" value="1"/>
</dbReference>
<evidence type="ECO:0000313" key="1">
    <source>
        <dbReference type="EMBL" id="GAG31173.1"/>
    </source>
</evidence>
<dbReference type="AlphaFoldDB" id="X0X3E3"/>
<dbReference type="Gene3D" id="3.30.420.10">
    <property type="entry name" value="Ribonuclease H-like superfamily/Ribonuclease H"/>
    <property type="match status" value="1"/>
</dbReference>
<organism evidence="1">
    <name type="scientific">marine sediment metagenome</name>
    <dbReference type="NCBI Taxonomy" id="412755"/>
    <lineage>
        <taxon>unclassified sequences</taxon>
        <taxon>metagenomes</taxon>
        <taxon>ecological metagenomes</taxon>
    </lineage>
</organism>
<dbReference type="GO" id="GO:0003676">
    <property type="term" value="F:nucleic acid binding"/>
    <property type="evidence" value="ECO:0007669"/>
    <property type="project" value="InterPro"/>
</dbReference>
<feature type="non-terminal residue" evidence="1">
    <location>
        <position position="254"/>
    </location>
</feature>
<sequence length="254" mass="30064">LHEFPDCLFTRRYRGKKFVAYNLGYDEGALLQNLSMSSLRVLRETGKVEHNGYKYSIISKKCLSIRRNNYTLHIFDVYNFYTGSLEYNAKKYLGESKIEMETKSFTPSYVRKSWGKVAEYCVKDAVLVKRLADKLIGIFEKYGVHPRKLYSTAYISYQYFKSHCKYVTVKRYWDDDKRVLQYALRAYNGGKFEVTTKGRGYFYEYDIISAYPQEIRNLVDIDHARVVLSGKYRKFAQYGFIRCKLKIPKGEFRP</sequence>
<protein>
    <submittedName>
        <fullName evidence="1">Uncharacterized protein</fullName>
    </submittedName>
</protein>
<gene>
    <name evidence="1" type="ORF">S01H1_61069</name>
</gene>